<gene>
    <name evidence="2" type="ORF">Sgleb_05680</name>
</gene>
<accession>A0A640SQC3</accession>
<dbReference type="EMBL" id="BLIO01000001">
    <property type="protein sequence ID" value="GFE12521.1"/>
    <property type="molecule type" value="Genomic_DNA"/>
</dbReference>
<comment type="caution">
    <text evidence="2">The sequence shown here is derived from an EMBL/GenBank/DDBJ whole genome shotgun (WGS) entry which is preliminary data.</text>
</comment>
<organism evidence="2 3">
    <name type="scientific">Streptomyces glebosus</name>
    <dbReference type="NCBI Taxonomy" id="249580"/>
    <lineage>
        <taxon>Bacteria</taxon>
        <taxon>Bacillati</taxon>
        <taxon>Actinomycetota</taxon>
        <taxon>Actinomycetes</taxon>
        <taxon>Kitasatosporales</taxon>
        <taxon>Streptomycetaceae</taxon>
        <taxon>Streptomyces</taxon>
    </lineage>
</organism>
<dbReference type="Gene3D" id="3.40.50.150">
    <property type="entry name" value="Vaccinia Virus protein VP39"/>
    <property type="match status" value="1"/>
</dbReference>
<feature type="region of interest" description="Disordered" evidence="1">
    <location>
        <begin position="38"/>
        <end position="68"/>
    </location>
</feature>
<dbReference type="Proteomes" id="UP000430079">
    <property type="component" value="Unassembled WGS sequence"/>
</dbReference>
<name>A0A640SQC3_9ACTN</name>
<evidence type="ECO:0000313" key="2">
    <source>
        <dbReference type="EMBL" id="GFE12521.1"/>
    </source>
</evidence>
<evidence type="ECO:0000313" key="3">
    <source>
        <dbReference type="Proteomes" id="UP000430079"/>
    </source>
</evidence>
<dbReference type="RefSeq" id="WP_190144189.1">
    <property type="nucleotide sequence ID" value="NZ_BLIO01000001.1"/>
</dbReference>
<proteinExistence type="predicted"/>
<dbReference type="AlphaFoldDB" id="A0A640SQC3"/>
<sequence>MGSRAAAVLVSFDLLTAVAVVHHPDFAAAAHRLAELLAPGGRGTGPAGPKAFNSPTAHGPWRTGGIFW</sequence>
<dbReference type="SUPFAM" id="SSF53335">
    <property type="entry name" value="S-adenosyl-L-methionine-dependent methyltransferases"/>
    <property type="match status" value="1"/>
</dbReference>
<reference evidence="2 3" key="1">
    <citation type="submission" date="2019-12" db="EMBL/GenBank/DDBJ databases">
        <title>Whole genome shotgun sequence of Streptomyces hygroscopicus subsp. glebosus NBRC 13786.</title>
        <authorList>
            <person name="Ichikawa N."/>
            <person name="Kimura A."/>
            <person name="Kitahashi Y."/>
            <person name="Komaki H."/>
            <person name="Tamura T."/>
        </authorList>
    </citation>
    <scope>NUCLEOTIDE SEQUENCE [LARGE SCALE GENOMIC DNA]</scope>
    <source>
        <strain evidence="2 3">NBRC 13786</strain>
    </source>
</reference>
<protein>
    <submittedName>
        <fullName evidence="2">Uncharacterized protein</fullName>
    </submittedName>
</protein>
<evidence type="ECO:0000256" key="1">
    <source>
        <dbReference type="SAM" id="MobiDB-lite"/>
    </source>
</evidence>
<keyword evidence="3" id="KW-1185">Reference proteome</keyword>
<dbReference type="InterPro" id="IPR029063">
    <property type="entry name" value="SAM-dependent_MTases_sf"/>
</dbReference>